<feature type="transmembrane region" description="Helical" evidence="6">
    <location>
        <begin position="36"/>
        <end position="55"/>
    </location>
</feature>
<dbReference type="EMBL" id="PTIS01000004">
    <property type="protein sequence ID" value="PPK48753.1"/>
    <property type="molecule type" value="Genomic_DNA"/>
</dbReference>
<evidence type="ECO:0000256" key="1">
    <source>
        <dbReference type="ARBA" id="ARBA00004651"/>
    </source>
</evidence>
<keyword evidence="5 6" id="KW-0472">Membrane</keyword>
<evidence type="ECO:0000259" key="7">
    <source>
        <dbReference type="Pfam" id="PF06271"/>
    </source>
</evidence>
<accession>A0A2S6FZ64</accession>
<dbReference type="Pfam" id="PF06271">
    <property type="entry name" value="RDD"/>
    <property type="match status" value="1"/>
</dbReference>
<name>A0A2S6FZ64_9CLOT</name>
<gene>
    <name evidence="8" type="ORF">BD821_10410</name>
</gene>
<keyword evidence="3 6" id="KW-0812">Transmembrane</keyword>
<organism evidence="8 9">
    <name type="scientific">Clostridium algidicarnis DSM 15099</name>
    <dbReference type="NCBI Taxonomy" id="1121295"/>
    <lineage>
        <taxon>Bacteria</taxon>
        <taxon>Bacillati</taxon>
        <taxon>Bacillota</taxon>
        <taxon>Clostridia</taxon>
        <taxon>Eubacteriales</taxon>
        <taxon>Clostridiaceae</taxon>
        <taxon>Clostridium</taxon>
    </lineage>
</organism>
<keyword evidence="4 6" id="KW-1133">Transmembrane helix</keyword>
<feature type="transmembrane region" description="Helical" evidence="6">
    <location>
        <begin position="12"/>
        <end position="30"/>
    </location>
</feature>
<comment type="subcellular location">
    <subcellularLocation>
        <location evidence="1">Cell membrane</location>
        <topology evidence="1">Multi-pass membrane protein</topology>
    </subcellularLocation>
</comment>
<evidence type="ECO:0000256" key="6">
    <source>
        <dbReference type="SAM" id="Phobius"/>
    </source>
</evidence>
<dbReference type="InterPro" id="IPR051791">
    <property type="entry name" value="Pra-immunoreactive"/>
</dbReference>
<evidence type="ECO:0000256" key="5">
    <source>
        <dbReference type="ARBA" id="ARBA00023136"/>
    </source>
</evidence>
<dbReference type="GO" id="GO:0005886">
    <property type="term" value="C:plasma membrane"/>
    <property type="evidence" value="ECO:0007669"/>
    <property type="project" value="UniProtKB-SubCell"/>
</dbReference>
<evidence type="ECO:0000313" key="9">
    <source>
        <dbReference type="Proteomes" id="UP000239863"/>
    </source>
</evidence>
<dbReference type="STRING" id="37659.GCA_000703125_00892"/>
<dbReference type="Proteomes" id="UP000239863">
    <property type="component" value="Unassembled WGS sequence"/>
</dbReference>
<proteinExistence type="predicted"/>
<dbReference type="AlphaFoldDB" id="A0A2S6FZ64"/>
<evidence type="ECO:0000256" key="4">
    <source>
        <dbReference type="ARBA" id="ARBA00022989"/>
    </source>
</evidence>
<dbReference type="PANTHER" id="PTHR36115">
    <property type="entry name" value="PROLINE-RICH ANTIGEN HOMOLOG-RELATED"/>
    <property type="match status" value="1"/>
</dbReference>
<dbReference type="InterPro" id="IPR010432">
    <property type="entry name" value="RDD"/>
</dbReference>
<evidence type="ECO:0000256" key="2">
    <source>
        <dbReference type="ARBA" id="ARBA00022475"/>
    </source>
</evidence>
<feature type="domain" description="RDD" evidence="7">
    <location>
        <begin position="6"/>
        <end position="125"/>
    </location>
</feature>
<protein>
    <submittedName>
        <fullName evidence="8">RDD family protein</fullName>
    </submittedName>
</protein>
<comment type="caution">
    <text evidence="8">The sequence shown here is derived from an EMBL/GenBank/DDBJ whole genome shotgun (WGS) entry which is preliminary data.</text>
</comment>
<evidence type="ECO:0000256" key="3">
    <source>
        <dbReference type="ARBA" id="ARBA00022692"/>
    </source>
</evidence>
<keyword evidence="2" id="KW-1003">Cell membrane</keyword>
<sequence>MKFEIINRLGSLIIDLLISIAIPLVIFKNLGFNINISYLYCGILYIIFLVLLPIITKGYTIGKYLFNLKICSKDATSVSPIQILYREVAKLMYTIPLLGLILIFFSFYLINTAPNNQGIHDIFANTKVIKI</sequence>
<dbReference type="PANTHER" id="PTHR36115:SF9">
    <property type="entry name" value="LMO1584 PROTEIN"/>
    <property type="match status" value="1"/>
</dbReference>
<dbReference type="RefSeq" id="WP_104409492.1">
    <property type="nucleotide sequence ID" value="NZ_PTIS01000004.1"/>
</dbReference>
<dbReference type="OrthoDB" id="1787043at2"/>
<evidence type="ECO:0000313" key="8">
    <source>
        <dbReference type="EMBL" id="PPK48753.1"/>
    </source>
</evidence>
<reference evidence="8 9" key="1">
    <citation type="submission" date="2018-02" db="EMBL/GenBank/DDBJ databases">
        <title>Genomic Encyclopedia of Archaeal and Bacterial Type Strains, Phase II (KMG-II): from individual species to whole genera.</title>
        <authorList>
            <person name="Goeker M."/>
        </authorList>
    </citation>
    <scope>NUCLEOTIDE SEQUENCE [LARGE SCALE GENOMIC DNA]</scope>
    <source>
        <strain evidence="8 9">DSM 15099</strain>
    </source>
</reference>
<feature type="transmembrane region" description="Helical" evidence="6">
    <location>
        <begin position="91"/>
        <end position="110"/>
    </location>
</feature>